<evidence type="ECO:0000313" key="2">
    <source>
        <dbReference type="Proteomes" id="UP000247409"/>
    </source>
</evidence>
<dbReference type="EMBL" id="NBIV01000128">
    <property type="protein sequence ID" value="PXF43340.1"/>
    <property type="molecule type" value="Genomic_DNA"/>
</dbReference>
<keyword evidence="2" id="KW-1185">Reference proteome</keyword>
<gene>
    <name evidence="1" type="ORF">BWQ96_06903</name>
</gene>
<protein>
    <submittedName>
        <fullName evidence="1">Uncharacterized protein</fullName>
    </submittedName>
</protein>
<organism evidence="1 2">
    <name type="scientific">Gracilariopsis chorda</name>
    <dbReference type="NCBI Taxonomy" id="448386"/>
    <lineage>
        <taxon>Eukaryota</taxon>
        <taxon>Rhodophyta</taxon>
        <taxon>Florideophyceae</taxon>
        <taxon>Rhodymeniophycidae</taxon>
        <taxon>Gracilariales</taxon>
        <taxon>Gracilariaceae</taxon>
        <taxon>Gracilariopsis</taxon>
    </lineage>
</organism>
<comment type="caution">
    <text evidence="1">The sequence shown here is derived from an EMBL/GenBank/DDBJ whole genome shotgun (WGS) entry which is preliminary data.</text>
</comment>
<name>A0A2V3IQC2_9FLOR</name>
<accession>A0A2V3IQC2</accession>
<dbReference type="AlphaFoldDB" id="A0A2V3IQC2"/>
<sequence length="31" mass="3388">MANEKEIIMDDFVGDGFLSLQGEPTLAGMEE</sequence>
<proteinExistence type="predicted"/>
<dbReference type="Proteomes" id="UP000247409">
    <property type="component" value="Unassembled WGS sequence"/>
</dbReference>
<reference evidence="1 2" key="1">
    <citation type="journal article" date="2018" name="Mol. Biol. Evol.">
        <title>Analysis of the draft genome of the red seaweed Gracilariopsis chorda provides insights into genome size evolution in Rhodophyta.</title>
        <authorList>
            <person name="Lee J."/>
            <person name="Yang E.C."/>
            <person name="Graf L."/>
            <person name="Yang J.H."/>
            <person name="Qiu H."/>
            <person name="Zel Zion U."/>
            <person name="Chan C.X."/>
            <person name="Stephens T.G."/>
            <person name="Weber A.P.M."/>
            <person name="Boo G.H."/>
            <person name="Boo S.M."/>
            <person name="Kim K.M."/>
            <person name="Shin Y."/>
            <person name="Jung M."/>
            <person name="Lee S.J."/>
            <person name="Yim H.S."/>
            <person name="Lee J.H."/>
            <person name="Bhattacharya D."/>
            <person name="Yoon H.S."/>
        </authorList>
    </citation>
    <scope>NUCLEOTIDE SEQUENCE [LARGE SCALE GENOMIC DNA]</scope>
    <source>
        <strain evidence="1 2">SKKU-2015</strain>
        <tissue evidence="1">Whole body</tissue>
    </source>
</reference>
<evidence type="ECO:0000313" key="1">
    <source>
        <dbReference type="EMBL" id="PXF43340.1"/>
    </source>
</evidence>